<dbReference type="RefSeq" id="WP_425310439.1">
    <property type="nucleotide sequence ID" value="NZ_CP154795.1"/>
</dbReference>
<gene>
    <name evidence="3" type="ORF">AADG42_17370</name>
</gene>
<feature type="domain" description="HNH nuclease" evidence="2">
    <location>
        <begin position="387"/>
        <end position="437"/>
    </location>
</feature>
<feature type="region of interest" description="Disordered" evidence="1">
    <location>
        <begin position="462"/>
        <end position="484"/>
    </location>
</feature>
<evidence type="ECO:0000313" key="3">
    <source>
        <dbReference type="EMBL" id="XAN09005.1"/>
    </source>
</evidence>
<feature type="region of interest" description="Disordered" evidence="1">
    <location>
        <begin position="33"/>
        <end position="55"/>
    </location>
</feature>
<feature type="compositionally biased region" description="Acidic residues" evidence="1">
    <location>
        <begin position="43"/>
        <end position="52"/>
    </location>
</feature>
<dbReference type="SUPFAM" id="SSF54001">
    <property type="entry name" value="Cysteine proteinases"/>
    <property type="match status" value="1"/>
</dbReference>
<dbReference type="SMART" id="SM00507">
    <property type="entry name" value="HNHc"/>
    <property type="match status" value="1"/>
</dbReference>
<dbReference type="Proteomes" id="UP001442841">
    <property type="component" value="Chromosome"/>
</dbReference>
<reference evidence="3 4" key="1">
    <citation type="submission" date="2024-04" db="EMBL/GenBank/DDBJ databases">
        <title>Isolation of an actinomycete strain from pig manure.</title>
        <authorList>
            <person name="Gong T."/>
            <person name="Yu Z."/>
            <person name="An M."/>
            <person name="Wei C."/>
            <person name="Yang W."/>
            <person name="Liu L."/>
        </authorList>
    </citation>
    <scope>NUCLEOTIDE SEQUENCE [LARGE SCALE GENOMIC DNA]</scope>
    <source>
        <strain evidence="3 4">ZF39</strain>
    </source>
</reference>
<dbReference type="Gene3D" id="1.10.30.50">
    <property type="match status" value="1"/>
</dbReference>
<name>A0ABZ3FV18_9ACTN</name>
<evidence type="ECO:0000259" key="2">
    <source>
        <dbReference type="SMART" id="SM00507"/>
    </source>
</evidence>
<evidence type="ECO:0000313" key="4">
    <source>
        <dbReference type="Proteomes" id="UP001442841"/>
    </source>
</evidence>
<dbReference type="Gene3D" id="3.90.1720.10">
    <property type="entry name" value="endopeptidase domain like (from Nostoc punctiforme)"/>
    <property type="match status" value="1"/>
</dbReference>
<keyword evidence="4" id="KW-1185">Reference proteome</keyword>
<proteinExistence type="predicted"/>
<organism evidence="3 4">
    <name type="scientific">Ammonicoccus fulvus</name>
    <dbReference type="NCBI Taxonomy" id="3138240"/>
    <lineage>
        <taxon>Bacteria</taxon>
        <taxon>Bacillati</taxon>
        <taxon>Actinomycetota</taxon>
        <taxon>Actinomycetes</taxon>
        <taxon>Propionibacteriales</taxon>
        <taxon>Propionibacteriaceae</taxon>
        <taxon>Ammonicoccus</taxon>
    </lineage>
</organism>
<dbReference type="InterPro" id="IPR038765">
    <property type="entry name" value="Papain-like_cys_pep_sf"/>
</dbReference>
<dbReference type="EMBL" id="CP154795">
    <property type="protein sequence ID" value="XAN09005.1"/>
    <property type="molecule type" value="Genomic_DNA"/>
</dbReference>
<feature type="compositionally biased region" description="Low complexity" evidence="1">
    <location>
        <begin position="473"/>
        <end position="484"/>
    </location>
</feature>
<accession>A0ABZ3FV18</accession>
<evidence type="ECO:0000256" key="1">
    <source>
        <dbReference type="SAM" id="MobiDB-lite"/>
    </source>
</evidence>
<protein>
    <submittedName>
        <fullName evidence="3">DUF222 domain-containing protein</fullName>
    </submittedName>
</protein>
<dbReference type="CDD" id="cd00085">
    <property type="entry name" value="HNHc"/>
    <property type="match status" value="1"/>
</dbReference>
<sequence length="704" mass="77636">MIDLCEVETSASSDVPEPPPWLLEQWREHDAWFAAQGNPEPLDSAEEEEDAGQWEPGELGWEPGELDDSEIAAWMHRLASARLPGTEGALIDLIRGLEDLKSCAAAVQARAAVAFDATRCQAEADRGIAVSGRGIGVGAEIALARRESPFRGGRHLGLAKALVKELPHTLQALENGDLNEWRASIIARETACLGVEDRGIVDRWFGAYLQDHPSIGDTRLEAEIRRKVTEIDQTAEVRRRSKAAGGRRVTTRPLPDDMVQLTAVLKLQEGVALYATLLKAAEAAIAQGDTRGKGVIMADLLVERITARPAEAPCDIELMVVISDEALFSETEEPAHVDGYGPVPAAWVRDLIADAEDTDQRIMVRRLFRDPGRTTRMETHRRQMSPAMKKLIRIRDHRCRMPWCNARIRHTDHVIDHSNGGDTSVPNGQGLCAACNYTKQAEGWTCTPSQDPDHGHIVTITTPTGHTYRSHPTGRPGRPGRVGTLTRQTVPMPTLSLDEALHATRTGDIWIFRGTARADRAIHALTNAPVNHVGMTVAIDDLPPLMWHAELGKTLQDVWTGGNHPGVQLHDLEAAVKRWQKLYKQQAWLRQLSPDVGREQEDALLRVIARLDGVSFPSTGRLAWRWLRGRSTRAKALVGKRAAPDPMRPAVAYCAEVVALTFEEMGLLPEEYPANWYDPGKFWSGDHLPLADGWELGPEIAVGT</sequence>
<dbReference type="InterPro" id="IPR003615">
    <property type="entry name" value="HNH_nuc"/>
</dbReference>